<evidence type="ECO:0000256" key="4">
    <source>
        <dbReference type="ARBA" id="ARBA00022884"/>
    </source>
</evidence>
<dbReference type="OrthoDB" id="10248812at2759"/>
<evidence type="ECO:0000256" key="6">
    <source>
        <dbReference type="ARBA" id="ARBA00023274"/>
    </source>
</evidence>
<evidence type="ECO:0000256" key="5">
    <source>
        <dbReference type="ARBA" id="ARBA00023242"/>
    </source>
</evidence>
<dbReference type="Proteomes" id="UP000039324">
    <property type="component" value="Unassembled WGS sequence"/>
</dbReference>
<dbReference type="Proteomes" id="UP000290189">
    <property type="component" value="Unassembled WGS sequence"/>
</dbReference>
<gene>
    <name evidence="12" type="ORF">PBRA_007006</name>
    <name evidence="13" type="ORF">PLBR_LOCUS177</name>
</gene>
<feature type="domain" description="RNA-binding S4" evidence="10">
    <location>
        <begin position="107"/>
        <end position="173"/>
    </location>
</feature>
<dbReference type="GO" id="GO:0030515">
    <property type="term" value="F:snoRNA binding"/>
    <property type="evidence" value="ECO:0007669"/>
    <property type="project" value="TreeGrafter"/>
</dbReference>
<dbReference type="GO" id="GO:0034457">
    <property type="term" value="C:Mpp10 complex"/>
    <property type="evidence" value="ECO:0007669"/>
    <property type="project" value="TreeGrafter"/>
</dbReference>
<accession>A0A0G4IUH5</accession>
<dbReference type="PANTHER" id="PTHR11831">
    <property type="entry name" value="30S 40S RIBOSOMAL PROTEIN"/>
    <property type="match status" value="1"/>
</dbReference>
<feature type="domain" description="Small ribosomal subunit protein uS4 N-terminal" evidence="11">
    <location>
        <begin position="3"/>
        <end position="106"/>
    </location>
</feature>
<dbReference type="EMBL" id="OVEO01000001">
    <property type="protein sequence ID" value="SPQ92962.1"/>
    <property type="molecule type" value="Genomic_DNA"/>
</dbReference>
<geneLocation type="mitochondrion" evidence="13"/>
<dbReference type="PANTHER" id="PTHR11831:SF1">
    <property type="entry name" value="U3 SMALL NUCLEOLAR RIBONUCLEOPROTEIN PROTEIN IMP3"/>
    <property type="match status" value="1"/>
</dbReference>
<evidence type="ECO:0000313" key="14">
    <source>
        <dbReference type="Proteomes" id="UP000039324"/>
    </source>
</evidence>
<dbReference type="InterPro" id="IPR022801">
    <property type="entry name" value="Ribosomal_uS4"/>
</dbReference>
<evidence type="ECO:0000259" key="10">
    <source>
        <dbReference type="SMART" id="SM00363"/>
    </source>
</evidence>
<dbReference type="InterPro" id="IPR036986">
    <property type="entry name" value="S4_RNA-bd_sf"/>
</dbReference>
<dbReference type="GO" id="GO:0006364">
    <property type="term" value="P:rRNA processing"/>
    <property type="evidence" value="ECO:0007669"/>
    <property type="project" value="TreeGrafter"/>
</dbReference>
<organism evidence="12 14">
    <name type="scientific">Plasmodiophora brassicae</name>
    <name type="common">Clubroot disease agent</name>
    <dbReference type="NCBI Taxonomy" id="37360"/>
    <lineage>
        <taxon>Eukaryota</taxon>
        <taxon>Sar</taxon>
        <taxon>Rhizaria</taxon>
        <taxon>Endomyxa</taxon>
        <taxon>Phytomyxea</taxon>
        <taxon>Plasmodiophorida</taxon>
        <taxon>Plasmodiophoridae</taxon>
        <taxon>Plasmodiophora</taxon>
    </lineage>
</organism>
<dbReference type="InterPro" id="IPR002942">
    <property type="entry name" value="S4_RNA-bd"/>
</dbReference>
<protein>
    <recommendedName>
        <fullName evidence="7">U3 small nucleolar ribonucleoprotein protein IMP3</fullName>
    </recommendedName>
    <alternativeName>
        <fullName evidence="8">U3 small nucleolar ribonucleoprotein protein imp3</fullName>
    </alternativeName>
</protein>
<dbReference type="GO" id="GO:0019843">
    <property type="term" value="F:rRNA binding"/>
    <property type="evidence" value="ECO:0007669"/>
    <property type="project" value="InterPro"/>
</dbReference>
<keyword evidence="14" id="KW-1185">Reference proteome</keyword>
<evidence type="ECO:0000256" key="8">
    <source>
        <dbReference type="ARBA" id="ARBA00072223"/>
    </source>
</evidence>
<dbReference type="InterPro" id="IPR001912">
    <property type="entry name" value="Ribosomal_uS4_N"/>
</dbReference>
<evidence type="ECO:0000313" key="15">
    <source>
        <dbReference type="Proteomes" id="UP000290189"/>
    </source>
</evidence>
<evidence type="ECO:0000256" key="9">
    <source>
        <dbReference type="PROSITE-ProRule" id="PRU00182"/>
    </source>
</evidence>
<dbReference type="AlphaFoldDB" id="A0A0G4IUH5"/>
<evidence type="ECO:0000256" key="2">
    <source>
        <dbReference type="ARBA" id="ARBA00007465"/>
    </source>
</evidence>
<evidence type="ECO:0000313" key="12">
    <source>
        <dbReference type="EMBL" id="CEO98892.1"/>
    </source>
</evidence>
<reference evidence="13 15" key="2">
    <citation type="submission" date="2018-03" db="EMBL/GenBank/DDBJ databases">
        <authorList>
            <person name="Fogelqvist J."/>
        </authorList>
    </citation>
    <scope>NUCLEOTIDE SEQUENCE [LARGE SCALE GENOMIC DNA]</scope>
</reference>
<evidence type="ECO:0000313" key="13">
    <source>
        <dbReference type="EMBL" id="SPQ92962.1"/>
    </source>
</evidence>
<sequence length="183" mass="21591">MRQLKHHEQRLLKKVDFLQWKTDQSQREITILRRYHIQDREDYVKYNRLCGVIKKLSNQLLALDPRDPFRCKTTEHLLEKLYNMGLITSKKSLSLCANITASSFCRRRLPVVMVRIKMAETLREAVTFIEAGHVRVGPNVVNDPAMLITRTLEDFVTWTDTSKIKRHIMKYSDQLDDYDLLGN</sequence>
<dbReference type="PROSITE" id="PS50889">
    <property type="entry name" value="S4"/>
    <property type="match status" value="1"/>
</dbReference>
<dbReference type="STRING" id="37360.A0A0G4IUH5"/>
<proteinExistence type="inferred from homology"/>
<dbReference type="SUPFAM" id="SSF55174">
    <property type="entry name" value="Alpha-L RNA-binding motif"/>
    <property type="match status" value="1"/>
</dbReference>
<evidence type="ECO:0000256" key="7">
    <source>
        <dbReference type="ARBA" id="ARBA00069727"/>
    </source>
</evidence>
<dbReference type="EMBL" id="CDSF01000088">
    <property type="protein sequence ID" value="CEO98892.1"/>
    <property type="molecule type" value="Genomic_DNA"/>
</dbReference>
<comment type="similarity">
    <text evidence="2">Belongs to the universal ribosomal protein uS4 family.</text>
</comment>
<dbReference type="FunFam" id="3.10.290.10:FF:000006">
    <property type="entry name" value="U3 small nucleolar ribonucleoprotein IMP3"/>
    <property type="match status" value="1"/>
</dbReference>
<dbReference type="GO" id="GO:0042274">
    <property type="term" value="P:ribosomal small subunit biogenesis"/>
    <property type="evidence" value="ECO:0007669"/>
    <property type="project" value="TreeGrafter"/>
</dbReference>
<evidence type="ECO:0000256" key="3">
    <source>
        <dbReference type="ARBA" id="ARBA00022517"/>
    </source>
</evidence>
<dbReference type="Pfam" id="PF00163">
    <property type="entry name" value="Ribosomal_S4"/>
    <property type="match status" value="1"/>
</dbReference>
<keyword evidence="13" id="KW-0496">Mitochondrion</keyword>
<dbReference type="GO" id="GO:0032040">
    <property type="term" value="C:small-subunit processome"/>
    <property type="evidence" value="ECO:0007669"/>
    <property type="project" value="TreeGrafter"/>
</dbReference>
<dbReference type="Gene3D" id="3.10.290.10">
    <property type="entry name" value="RNA-binding S4 domain"/>
    <property type="match status" value="1"/>
</dbReference>
<comment type="subcellular location">
    <subcellularLocation>
        <location evidence="1">Nucleus</location>
        <location evidence="1">Nucleolus</location>
    </subcellularLocation>
</comment>
<name>A0A0G4IUH5_PLABS</name>
<dbReference type="Pfam" id="PF01479">
    <property type="entry name" value="S4"/>
    <property type="match status" value="1"/>
</dbReference>
<keyword evidence="6" id="KW-0687">Ribonucleoprotein</keyword>
<dbReference type="SMART" id="SM01390">
    <property type="entry name" value="Ribosomal_S4"/>
    <property type="match status" value="1"/>
</dbReference>
<keyword evidence="5" id="KW-0539">Nucleus</keyword>
<dbReference type="CDD" id="cd00165">
    <property type="entry name" value="S4"/>
    <property type="match status" value="1"/>
</dbReference>
<keyword evidence="4 9" id="KW-0694">RNA-binding</keyword>
<keyword evidence="3" id="KW-0690">Ribosome biogenesis</keyword>
<dbReference type="SMART" id="SM00363">
    <property type="entry name" value="S4"/>
    <property type="match status" value="1"/>
</dbReference>
<evidence type="ECO:0000256" key="1">
    <source>
        <dbReference type="ARBA" id="ARBA00004604"/>
    </source>
</evidence>
<evidence type="ECO:0000259" key="11">
    <source>
        <dbReference type="SMART" id="SM01390"/>
    </source>
</evidence>
<reference evidence="12 14" key="1">
    <citation type="submission" date="2015-02" db="EMBL/GenBank/DDBJ databases">
        <authorList>
            <person name="Chooi Y.-H."/>
        </authorList>
    </citation>
    <scope>NUCLEOTIDE SEQUENCE [LARGE SCALE GENOMIC DNA]</scope>
    <source>
        <strain evidence="12">E3</strain>
    </source>
</reference>
<dbReference type="OMA" id="FRIKHEQ"/>